<sequence>MFHRTALTRTAARIAVVAAVAVAPVGLTAAAAFAQGVPITQQQGDEIHGHRGHGGGDGGWGYHPPRWHDGPPVWHGPGYYRPPTGSGTGSNY</sequence>
<evidence type="ECO:0000256" key="1">
    <source>
        <dbReference type="SAM" id="MobiDB-lite"/>
    </source>
</evidence>
<feature type="region of interest" description="Disordered" evidence="1">
    <location>
        <begin position="44"/>
        <end position="64"/>
    </location>
</feature>
<evidence type="ECO:0000313" key="3">
    <source>
        <dbReference type="EMBL" id="MQY31149.1"/>
    </source>
</evidence>
<keyword evidence="2" id="KW-0732">Signal</keyword>
<comment type="caution">
    <text evidence="3">The sequence shown here is derived from an EMBL/GenBank/DDBJ whole genome shotgun (WGS) entry which is preliminary data.</text>
</comment>
<dbReference type="RefSeq" id="WP_153348418.1">
    <property type="nucleotide sequence ID" value="NZ_WEGI01000017.1"/>
</dbReference>
<name>A0A7K0DZC1_9NOCA</name>
<keyword evidence="4" id="KW-1185">Reference proteome</keyword>
<feature type="signal peptide" evidence="2">
    <location>
        <begin position="1"/>
        <end position="34"/>
    </location>
</feature>
<reference evidence="3 4" key="1">
    <citation type="submission" date="2019-10" db="EMBL/GenBank/DDBJ databases">
        <title>Nocardia macrotermitis sp. nov. and Nocardia aurantia sp. nov., isolated from the gut of fungus growing-termite Macrotermes natalensis.</title>
        <authorList>
            <person name="Benndorf R."/>
            <person name="Schwitalla J."/>
            <person name="Martin K."/>
            <person name="De Beer W."/>
            <person name="Kaster A.-K."/>
            <person name="Vollmers J."/>
            <person name="Poulsen M."/>
            <person name="Beemelmanns C."/>
        </authorList>
    </citation>
    <scope>NUCLEOTIDE SEQUENCE [LARGE SCALE GENOMIC DNA]</scope>
    <source>
        <strain evidence="3 4">RB56</strain>
    </source>
</reference>
<organism evidence="3 4">
    <name type="scientific">Nocardia aurantia</name>
    <dbReference type="NCBI Taxonomy" id="2585199"/>
    <lineage>
        <taxon>Bacteria</taxon>
        <taxon>Bacillati</taxon>
        <taxon>Actinomycetota</taxon>
        <taxon>Actinomycetes</taxon>
        <taxon>Mycobacteriales</taxon>
        <taxon>Nocardiaceae</taxon>
        <taxon>Nocardia</taxon>
    </lineage>
</organism>
<dbReference type="AlphaFoldDB" id="A0A7K0DZC1"/>
<gene>
    <name evidence="3" type="ORF">NRB56_67570</name>
</gene>
<evidence type="ECO:0000313" key="4">
    <source>
        <dbReference type="Proteomes" id="UP000431401"/>
    </source>
</evidence>
<accession>A0A7K0DZC1</accession>
<protein>
    <submittedName>
        <fullName evidence="3">Uncharacterized protein</fullName>
    </submittedName>
</protein>
<proteinExistence type="predicted"/>
<dbReference type="Proteomes" id="UP000431401">
    <property type="component" value="Unassembled WGS sequence"/>
</dbReference>
<feature type="chain" id="PRO_5039584553" evidence="2">
    <location>
        <begin position="35"/>
        <end position="92"/>
    </location>
</feature>
<evidence type="ECO:0000256" key="2">
    <source>
        <dbReference type="SAM" id="SignalP"/>
    </source>
</evidence>
<dbReference type="EMBL" id="WEGI01000017">
    <property type="protein sequence ID" value="MQY31149.1"/>
    <property type="molecule type" value="Genomic_DNA"/>
</dbReference>